<dbReference type="Pfam" id="PF13279">
    <property type="entry name" value="4HBT_2"/>
    <property type="match status" value="1"/>
</dbReference>
<dbReference type="GO" id="GO:0047617">
    <property type="term" value="F:fatty acyl-CoA hydrolase activity"/>
    <property type="evidence" value="ECO:0007669"/>
    <property type="project" value="TreeGrafter"/>
</dbReference>
<dbReference type="PANTHER" id="PTHR31793:SF2">
    <property type="entry name" value="BLR1345 PROTEIN"/>
    <property type="match status" value="1"/>
</dbReference>
<dbReference type="Gene3D" id="3.10.129.10">
    <property type="entry name" value="Hotdog Thioesterase"/>
    <property type="match status" value="1"/>
</dbReference>
<evidence type="ECO:0000313" key="2">
    <source>
        <dbReference type="Proteomes" id="UP000019486"/>
    </source>
</evidence>
<dbReference type="SUPFAM" id="SSF54637">
    <property type="entry name" value="Thioesterase/thiol ester dehydrase-isomerase"/>
    <property type="match status" value="1"/>
</dbReference>
<dbReference type="InterPro" id="IPR050563">
    <property type="entry name" value="4-hydroxybenzoyl-CoA_TE"/>
</dbReference>
<evidence type="ECO:0000313" key="1">
    <source>
        <dbReference type="EMBL" id="EWY40331.1"/>
    </source>
</evidence>
<proteinExistence type="predicted"/>
<gene>
    <name evidence="1" type="ORF">N825_37095</name>
</gene>
<reference evidence="1 2" key="1">
    <citation type="submission" date="2013-08" db="EMBL/GenBank/DDBJ databases">
        <title>The genome sequence of Skermanella stibiiresistens.</title>
        <authorList>
            <person name="Zhu W."/>
            <person name="Wang G."/>
        </authorList>
    </citation>
    <scope>NUCLEOTIDE SEQUENCE [LARGE SCALE GENOMIC DNA]</scope>
    <source>
        <strain evidence="1 2">SB22</strain>
    </source>
</reference>
<protein>
    <recommendedName>
        <fullName evidence="3">Thioesterase-like protein</fullName>
    </recommendedName>
</protein>
<dbReference type="CDD" id="cd00586">
    <property type="entry name" value="4HBT"/>
    <property type="match status" value="1"/>
</dbReference>
<dbReference type="OrthoDB" id="9803287at2"/>
<evidence type="ECO:0008006" key="3">
    <source>
        <dbReference type="Google" id="ProtNLM"/>
    </source>
</evidence>
<dbReference type="RefSeq" id="WP_037452256.1">
    <property type="nucleotide sequence ID" value="NZ_AVFL01000008.1"/>
</dbReference>
<dbReference type="InterPro" id="IPR029069">
    <property type="entry name" value="HotDog_dom_sf"/>
</dbReference>
<accession>W9H6B2</accession>
<comment type="caution">
    <text evidence="1">The sequence shown here is derived from an EMBL/GenBank/DDBJ whole genome shotgun (WGS) entry which is preliminary data.</text>
</comment>
<organism evidence="1 2">
    <name type="scientific">Skermanella stibiiresistens SB22</name>
    <dbReference type="NCBI Taxonomy" id="1385369"/>
    <lineage>
        <taxon>Bacteria</taxon>
        <taxon>Pseudomonadati</taxon>
        <taxon>Pseudomonadota</taxon>
        <taxon>Alphaproteobacteria</taxon>
        <taxon>Rhodospirillales</taxon>
        <taxon>Azospirillaceae</taxon>
        <taxon>Skermanella</taxon>
    </lineage>
</organism>
<dbReference type="STRING" id="1385369.N825_37095"/>
<dbReference type="AlphaFoldDB" id="W9H6B2"/>
<name>W9H6B2_9PROT</name>
<dbReference type="EMBL" id="AVFL01000008">
    <property type="protein sequence ID" value="EWY40331.1"/>
    <property type="molecule type" value="Genomic_DNA"/>
</dbReference>
<sequence length="162" mass="17850">MTDHPLRPHTEAVRPEWIDYNGHMNVAYYVLAFDHATDALLDHVGLGAAYVRAENRSVFVLEMHVTYEREVKAGDPLSIATRVLGVDDKRVHLVHEMRHAGEGWLAATNELVLMHVDLAERRSCPLPAAAGACLRGVHQAQAGSPVPSQVGRVIGLRPRSKP</sequence>
<dbReference type="Proteomes" id="UP000019486">
    <property type="component" value="Unassembled WGS sequence"/>
</dbReference>
<keyword evidence="2" id="KW-1185">Reference proteome</keyword>
<dbReference type="PANTHER" id="PTHR31793">
    <property type="entry name" value="4-HYDROXYBENZOYL-COA THIOESTERASE FAMILY MEMBER"/>
    <property type="match status" value="1"/>
</dbReference>